<name>A0A8C3PRG8_9CHAR</name>
<dbReference type="AlphaFoldDB" id="A0A8C3PRG8"/>
<dbReference type="Ensembl" id="ENSCPGT00000023784.1">
    <property type="protein sequence ID" value="ENSCPGP00000021725.1"/>
    <property type="gene ID" value="ENSCPGG00000015147.1"/>
</dbReference>
<evidence type="ECO:0000313" key="3">
    <source>
        <dbReference type="Proteomes" id="UP000694419"/>
    </source>
</evidence>
<sequence>MGSARGRGAEAEAMEKELLEDYRFGRQQLIEIWGHACAMAITKVRWPVGLGTPRRGWGHPASCSPTLTPSYIPPTPPSVAFPTPGGGHPPSPDQGVGTGDSQGWWPGPAGSDALAMPGLQPLPGRGRFVLLTHPSLFPLG</sequence>
<evidence type="ECO:0000313" key="2">
    <source>
        <dbReference type="Ensembl" id="ENSCPGP00000021725.1"/>
    </source>
</evidence>
<reference evidence="2" key="2">
    <citation type="submission" date="2025-09" db="UniProtKB">
        <authorList>
            <consortium name="Ensembl"/>
        </authorList>
    </citation>
    <scope>IDENTIFICATION</scope>
</reference>
<organism evidence="2 3">
    <name type="scientific">Calidris pygmaea</name>
    <name type="common">Spoon-billed sandpiper</name>
    <dbReference type="NCBI Taxonomy" id="425635"/>
    <lineage>
        <taxon>Eukaryota</taxon>
        <taxon>Metazoa</taxon>
        <taxon>Chordata</taxon>
        <taxon>Craniata</taxon>
        <taxon>Vertebrata</taxon>
        <taxon>Euteleostomi</taxon>
        <taxon>Archelosauria</taxon>
        <taxon>Archosauria</taxon>
        <taxon>Dinosauria</taxon>
        <taxon>Saurischia</taxon>
        <taxon>Theropoda</taxon>
        <taxon>Coelurosauria</taxon>
        <taxon>Aves</taxon>
        <taxon>Neognathae</taxon>
        <taxon>Neoaves</taxon>
        <taxon>Charadriiformes</taxon>
        <taxon>Scolopacidae</taxon>
        <taxon>Calidris</taxon>
    </lineage>
</organism>
<reference evidence="2" key="1">
    <citation type="submission" date="2025-08" db="UniProtKB">
        <authorList>
            <consortium name="Ensembl"/>
        </authorList>
    </citation>
    <scope>IDENTIFICATION</scope>
</reference>
<accession>A0A8C3PRG8</accession>
<evidence type="ECO:0000256" key="1">
    <source>
        <dbReference type="SAM" id="MobiDB-lite"/>
    </source>
</evidence>
<protein>
    <submittedName>
        <fullName evidence="2">Uncharacterized protein</fullName>
    </submittedName>
</protein>
<dbReference type="Proteomes" id="UP000694419">
    <property type="component" value="Unplaced"/>
</dbReference>
<feature type="region of interest" description="Disordered" evidence="1">
    <location>
        <begin position="56"/>
        <end position="111"/>
    </location>
</feature>
<keyword evidence="3" id="KW-1185">Reference proteome</keyword>
<proteinExistence type="predicted"/>